<dbReference type="GO" id="GO:0050501">
    <property type="term" value="F:hyaluronan synthase activity"/>
    <property type="evidence" value="ECO:0007669"/>
    <property type="project" value="TreeGrafter"/>
</dbReference>
<comment type="similarity">
    <text evidence="2">Belongs to the NodC/HAS family.</text>
</comment>
<keyword evidence="4" id="KW-1003">Cell membrane</keyword>
<dbReference type="Pfam" id="PF00535">
    <property type="entry name" value="Glycos_transf_2"/>
    <property type="match status" value="1"/>
</dbReference>
<keyword evidence="9" id="KW-0812">Transmembrane</keyword>
<proteinExistence type="inferred from homology"/>
<dbReference type="PANTHER" id="PTHR22913">
    <property type="entry name" value="HYALURONAN SYNTHASE"/>
    <property type="match status" value="1"/>
</dbReference>
<dbReference type="GO" id="GO:0085029">
    <property type="term" value="P:extracellular matrix assembly"/>
    <property type="evidence" value="ECO:0007669"/>
    <property type="project" value="TreeGrafter"/>
</dbReference>
<dbReference type="GO" id="GO:0005886">
    <property type="term" value="C:plasma membrane"/>
    <property type="evidence" value="ECO:0007669"/>
    <property type="project" value="UniProtKB-SubCell"/>
</dbReference>
<evidence type="ECO:0000256" key="1">
    <source>
        <dbReference type="ARBA" id="ARBA00004236"/>
    </source>
</evidence>
<evidence type="ECO:0000256" key="5">
    <source>
        <dbReference type="ARBA" id="ARBA00022676"/>
    </source>
</evidence>
<comment type="caution">
    <text evidence="11">The sequence shown here is derived from an EMBL/GenBank/DDBJ whole genome shotgun (WGS) entry which is preliminary data.</text>
</comment>
<dbReference type="RefSeq" id="WP_100676775.1">
    <property type="nucleotide sequence ID" value="NZ_NIPO01000001.1"/>
</dbReference>
<organism evidence="11 12">
    <name type="scientific">Avrilella dinanensis</name>
    <dbReference type="NCBI Taxonomy" id="2008672"/>
    <lineage>
        <taxon>Bacteria</taxon>
        <taxon>Pseudomonadati</taxon>
        <taxon>Bacteroidota</taxon>
        <taxon>Flavobacteriia</taxon>
        <taxon>Flavobacteriales</taxon>
        <taxon>Flavobacteriaceae</taxon>
        <taxon>Avrilella</taxon>
    </lineage>
</organism>
<evidence type="ECO:0000313" key="11">
    <source>
        <dbReference type="EMBL" id="PJR03206.1"/>
    </source>
</evidence>
<feature type="domain" description="Glycosyltransferase 2-like" evidence="10">
    <location>
        <begin position="124"/>
        <end position="292"/>
    </location>
</feature>
<dbReference type="InterPro" id="IPR029044">
    <property type="entry name" value="Nucleotide-diphossugar_trans"/>
</dbReference>
<accession>A0A2M9R2W4</accession>
<protein>
    <recommendedName>
        <fullName evidence="3">N-acetylglucosaminyltransferase</fullName>
    </recommendedName>
    <alternativeName>
        <fullName evidence="8">Nodulation protein C</fullName>
    </alternativeName>
</protein>
<evidence type="ECO:0000256" key="3">
    <source>
        <dbReference type="ARBA" id="ARBA00016636"/>
    </source>
</evidence>
<evidence type="ECO:0000256" key="6">
    <source>
        <dbReference type="ARBA" id="ARBA00022679"/>
    </source>
</evidence>
<evidence type="ECO:0000259" key="10">
    <source>
        <dbReference type="Pfam" id="PF00535"/>
    </source>
</evidence>
<keyword evidence="9" id="KW-1133">Transmembrane helix</keyword>
<dbReference type="OrthoDB" id="9766971at2"/>
<keyword evidence="6 11" id="KW-0808">Transferase</keyword>
<comment type="subcellular location">
    <subcellularLocation>
        <location evidence="1">Cell membrane</location>
    </subcellularLocation>
</comment>
<evidence type="ECO:0000313" key="12">
    <source>
        <dbReference type="Proteomes" id="UP000231960"/>
    </source>
</evidence>
<evidence type="ECO:0000256" key="2">
    <source>
        <dbReference type="ARBA" id="ARBA00006782"/>
    </source>
</evidence>
<feature type="transmembrane region" description="Helical" evidence="9">
    <location>
        <begin position="389"/>
        <end position="407"/>
    </location>
</feature>
<dbReference type="SUPFAM" id="SSF53448">
    <property type="entry name" value="Nucleotide-diphospho-sugar transferases"/>
    <property type="match status" value="1"/>
</dbReference>
<evidence type="ECO:0000256" key="8">
    <source>
        <dbReference type="ARBA" id="ARBA00032978"/>
    </source>
</evidence>
<keyword evidence="5" id="KW-0328">Glycosyltransferase</keyword>
<feature type="transmembrane region" description="Helical" evidence="9">
    <location>
        <begin position="445"/>
        <end position="464"/>
    </location>
</feature>
<evidence type="ECO:0000256" key="9">
    <source>
        <dbReference type="SAM" id="Phobius"/>
    </source>
</evidence>
<gene>
    <name evidence="11" type="ORF">CDL10_00855</name>
</gene>
<dbReference type="Gene3D" id="3.90.550.10">
    <property type="entry name" value="Spore Coat Polysaccharide Biosynthesis Protein SpsA, Chain A"/>
    <property type="match status" value="1"/>
</dbReference>
<evidence type="ECO:0000256" key="4">
    <source>
        <dbReference type="ARBA" id="ARBA00022475"/>
    </source>
</evidence>
<keyword evidence="7 9" id="KW-0472">Membrane</keyword>
<dbReference type="CDD" id="cd06423">
    <property type="entry name" value="CESA_like"/>
    <property type="match status" value="1"/>
</dbReference>
<dbReference type="PANTHER" id="PTHR22913:SF12">
    <property type="entry name" value="MANNURONAN SYNTHASE"/>
    <property type="match status" value="1"/>
</dbReference>
<name>A0A2M9R2W4_9FLAO</name>
<dbReference type="GO" id="GO:0030213">
    <property type="term" value="P:hyaluronan biosynthetic process"/>
    <property type="evidence" value="ECO:0007669"/>
    <property type="project" value="TreeGrafter"/>
</dbReference>
<feature type="transmembrane region" description="Helical" evidence="9">
    <location>
        <begin position="83"/>
        <end position="104"/>
    </location>
</feature>
<evidence type="ECO:0000256" key="7">
    <source>
        <dbReference type="ARBA" id="ARBA00023136"/>
    </source>
</evidence>
<dbReference type="InterPro" id="IPR001173">
    <property type="entry name" value="Glyco_trans_2-like"/>
</dbReference>
<dbReference type="Proteomes" id="UP000231960">
    <property type="component" value="Unassembled WGS sequence"/>
</dbReference>
<keyword evidence="12" id="KW-1185">Reference proteome</keyword>
<feature type="transmembrane region" description="Helical" evidence="9">
    <location>
        <begin position="413"/>
        <end position="433"/>
    </location>
</feature>
<reference evidence="11 12" key="1">
    <citation type="submission" date="2017-06" db="EMBL/GenBank/DDBJ databases">
        <title>Description of Avrilella dinanensis gen. nov. sp. nov.</title>
        <authorList>
            <person name="Leyer C."/>
            <person name="Sassi M."/>
            <person name="Minet J."/>
            <person name="Kayal S."/>
            <person name="Cattoir V."/>
        </authorList>
    </citation>
    <scope>NUCLEOTIDE SEQUENCE [LARGE SCALE GENOMIC DNA]</scope>
    <source>
        <strain evidence="11 12">UR159</strain>
    </source>
</reference>
<dbReference type="EMBL" id="NIPO01000001">
    <property type="protein sequence ID" value="PJR03206.1"/>
    <property type="molecule type" value="Genomic_DNA"/>
</dbReference>
<dbReference type="AlphaFoldDB" id="A0A2M9R2W4"/>
<feature type="transmembrane region" description="Helical" evidence="9">
    <location>
        <begin position="44"/>
        <end position="63"/>
    </location>
</feature>
<sequence>MDGILRKQETKLERIKDTFRRKFKTYTKIISRSFHQQKWTPNEYLIISGTLFLLLSVVIGYIYYMPYFETINLHRKSTLFGSFSFLVFGGLLVLYLAFLGYLFWLYKKYKEIQSVPDENLPFVTIIVPAYNEGKLVYHTLMSLANSNYPADKMQIISIDDGSKDDTWQWMLKAKYELLGRVHIYQQPKNKGKRHALYRGFHLAEGEIFVTVDSDSLVEADTLRNLVSPFVVNENCGAVAGNVKVLNNQSSMIPRMLNVSFVFSFEFIRCAQSVLKTVLCTPGALAAYKKDAVMTALPDWINQTFMGKPSDIGEDRAMTNMILKQGYDVLFQRNASVLTNTPEKFESLYKMFIRWERSNVRENIMMSRFAFTDFRKGDKTGTRILLLNQWLRVIMAYPLMISMLIFILNYPLMFVTTTLFGIALFSSIQVFFYARKYNLLESFWAYPYSIFYTFSLFWITPYAIATAARRGWLTRG</sequence>